<dbReference type="Proteomes" id="UP001232973">
    <property type="component" value="Unassembled WGS sequence"/>
</dbReference>
<dbReference type="EMBL" id="JAUSTP010000029">
    <property type="protein sequence ID" value="MDQ0191016.1"/>
    <property type="molecule type" value="Genomic_DNA"/>
</dbReference>
<dbReference type="InterPro" id="IPR009695">
    <property type="entry name" value="Diacylglyc_glucosyltr_N"/>
</dbReference>
<evidence type="ECO:0000256" key="2">
    <source>
        <dbReference type="ARBA" id="ARBA00006962"/>
    </source>
</evidence>
<keyword evidence="8" id="KW-1185">Reference proteome</keyword>
<dbReference type="Gene3D" id="3.40.50.2000">
    <property type="entry name" value="Glycogen Phosphorylase B"/>
    <property type="match status" value="1"/>
</dbReference>
<comment type="similarity">
    <text evidence="2">Belongs to the glycosyltransferase 28 family.</text>
</comment>
<organism evidence="7 8">
    <name type="scientific">Alicyclobacillus cycloheptanicus</name>
    <dbReference type="NCBI Taxonomy" id="1457"/>
    <lineage>
        <taxon>Bacteria</taxon>
        <taxon>Bacillati</taxon>
        <taxon>Bacillota</taxon>
        <taxon>Bacilli</taxon>
        <taxon>Bacillales</taxon>
        <taxon>Alicyclobacillaceae</taxon>
        <taxon>Alicyclobacillus</taxon>
    </lineage>
</organism>
<evidence type="ECO:0000256" key="1">
    <source>
        <dbReference type="ARBA" id="ARBA00004370"/>
    </source>
</evidence>
<feature type="domain" description="Glycosyl transferase family 28 C-terminal" evidence="5">
    <location>
        <begin position="195"/>
        <end position="316"/>
    </location>
</feature>
<keyword evidence="3 7" id="KW-0328">Glycosyltransferase</keyword>
<comment type="caution">
    <text evidence="7">The sequence shown here is derived from an EMBL/GenBank/DDBJ whole genome shotgun (WGS) entry which is preliminary data.</text>
</comment>
<dbReference type="Pfam" id="PF04101">
    <property type="entry name" value="Glyco_tran_28_C"/>
    <property type="match status" value="1"/>
</dbReference>
<feature type="domain" description="Diacylglycerol glucosyltransferase N-terminal" evidence="6">
    <location>
        <begin position="14"/>
        <end position="172"/>
    </location>
</feature>
<dbReference type="EC" id="2.4.1.315" evidence="7"/>
<evidence type="ECO:0000256" key="3">
    <source>
        <dbReference type="ARBA" id="ARBA00022676"/>
    </source>
</evidence>
<keyword evidence="4 7" id="KW-0808">Transferase</keyword>
<name>A0ABT9XL36_9BACL</name>
<dbReference type="InterPro" id="IPR050519">
    <property type="entry name" value="Glycosyltransf_28_UgtP"/>
</dbReference>
<dbReference type="InterPro" id="IPR007235">
    <property type="entry name" value="Glyco_trans_28_C"/>
</dbReference>
<dbReference type="GO" id="GO:0016757">
    <property type="term" value="F:glycosyltransferase activity"/>
    <property type="evidence" value="ECO:0007669"/>
    <property type="project" value="UniProtKB-KW"/>
</dbReference>
<dbReference type="RefSeq" id="WP_274455598.1">
    <property type="nucleotide sequence ID" value="NZ_CP067097.1"/>
</dbReference>
<evidence type="ECO:0000256" key="4">
    <source>
        <dbReference type="ARBA" id="ARBA00022679"/>
    </source>
</evidence>
<protein>
    <submittedName>
        <fullName evidence="7">Processive 1,2-diacylglycerol beta-glucosyltransferase</fullName>
        <ecNumber evidence="7">2.4.1.315</ecNumber>
    </submittedName>
</protein>
<dbReference type="PANTHER" id="PTHR43025:SF3">
    <property type="entry name" value="MONOGALACTOSYLDIACYLGLYCEROL SYNTHASE 1, CHLOROPLASTIC"/>
    <property type="match status" value="1"/>
</dbReference>
<accession>A0ABT9XL36</accession>
<evidence type="ECO:0000313" key="8">
    <source>
        <dbReference type="Proteomes" id="UP001232973"/>
    </source>
</evidence>
<dbReference type="SUPFAM" id="SSF53756">
    <property type="entry name" value="UDP-Glycosyltransferase/glycogen phosphorylase"/>
    <property type="match status" value="1"/>
</dbReference>
<dbReference type="Pfam" id="PF06925">
    <property type="entry name" value="MGDG_synth"/>
    <property type="match status" value="1"/>
</dbReference>
<evidence type="ECO:0000259" key="5">
    <source>
        <dbReference type="Pfam" id="PF04101"/>
    </source>
</evidence>
<reference evidence="7 8" key="1">
    <citation type="submission" date="2023-07" db="EMBL/GenBank/DDBJ databases">
        <title>Genomic Encyclopedia of Type Strains, Phase IV (KMG-IV): sequencing the most valuable type-strain genomes for metagenomic binning, comparative biology and taxonomic classification.</title>
        <authorList>
            <person name="Goeker M."/>
        </authorList>
    </citation>
    <scope>NUCLEOTIDE SEQUENCE [LARGE SCALE GENOMIC DNA]</scope>
    <source>
        <strain evidence="7 8">DSM 4006</strain>
    </source>
</reference>
<gene>
    <name evidence="7" type="ORF">J2S03_002883</name>
</gene>
<dbReference type="PANTHER" id="PTHR43025">
    <property type="entry name" value="MONOGALACTOSYLDIACYLGLYCEROL SYNTHASE"/>
    <property type="match status" value="1"/>
</dbReference>
<evidence type="ECO:0000259" key="6">
    <source>
        <dbReference type="Pfam" id="PF06925"/>
    </source>
</evidence>
<proteinExistence type="inferred from homology"/>
<sequence>MRVLLLTASYGDGHRQVAVALSQAFAQVGVEVVQVDCIAPVRAGRWSSEWFYDWTTRVMPGIYGFSYRVTRNLPARHPLWRMLSIPLRPVVRKALETYRPDAVIQLFPERVLLDMPASLRNVWTGMVITDYSIHRRWFHDGVAAYFVPDQRLVEAMKPLAHQGAAVLATGIPLREQFVTRDTDADIPPGEQPYVLVATGGRGLFPDLERTIREVVSRFPDHRIYVMCGKNVQMFDRVEQLKEQFAQVVPLSFLHEVAPWYRHAAFAIVKSGGLTVSECFATGCPMLLFRPQPGQEADNASFVAQLGAGRVAQTWEEMRHALEIFAREGERVRMARACRDASHPNAAAEVARHVLAQLQK</sequence>
<evidence type="ECO:0000313" key="7">
    <source>
        <dbReference type="EMBL" id="MDQ0191016.1"/>
    </source>
</evidence>
<comment type="subcellular location">
    <subcellularLocation>
        <location evidence="1">Membrane</location>
    </subcellularLocation>
</comment>